<keyword evidence="3" id="KW-0902">Two-component regulatory system</keyword>
<protein>
    <recommendedName>
        <fullName evidence="4">Histidine kinase/HSP90-like ATPase domain-containing protein</fullName>
    </recommendedName>
</protein>
<evidence type="ECO:0000256" key="3">
    <source>
        <dbReference type="ARBA" id="ARBA00023012"/>
    </source>
</evidence>
<feature type="domain" description="Histidine kinase/HSP90-like ATPase" evidence="4">
    <location>
        <begin position="137"/>
        <end position="234"/>
    </location>
</feature>
<organism evidence="5 6">
    <name type="scientific">Aquisalinus flavus</name>
    <dbReference type="NCBI Taxonomy" id="1526572"/>
    <lineage>
        <taxon>Bacteria</taxon>
        <taxon>Pseudomonadati</taxon>
        <taxon>Pseudomonadota</taxon>
        <taxon>Alphaproteobacteria</taxon>
        <taxon>Parvularculales</taxon>
        <taxon>Parvularculaceae</taxon>
        <taxon>Aquisalinus</taxon>
    </lineage>
</organism>
<dbReference type="RefSeq" id="WP_188158533.1">
    <property type="nucleotide sequence ID" value="NZ_BMGH01000001.1"/>
</dbReference>
<proteinExistence type="predicted"/>
<dbReference type="Pfam" id="PF07730">
    <property type="entry name" value="HisKA_3"/>
    <property type="match status" value="1"/>
</dbReference>
<name>A0A8J2Y6L4_9PROT</name>
<accession>A0A8J2Y6L4</accession>
<gene>
    <name evidence="5" type="ORF">GCM10011342_20280</name>
</gene>
<keyword evidence="1" id="KW-0808">Transferase</keyword>
<dbReference type="EMBL" id="BMGH01000001">
    <property type="protein sequence ID" value="GGD11435.1"/>
    <property type="molecule type" value="Genomic_DNA"/>
</dbReference>
<reference evidence="5" key="2">
    <citation type="submission" date="2020-09" db="EMBL/GenBank/DDBJ databases">
        <authorList>
            <person name="Sun Q."/>
            <person name="Zhou Y."/>
        </authorList>
    </citation>
    <scope>NUCLEOTIDE SEQUENCE</scope>
    <source>
        <strain evidence="5">CGMCC 1.12921</strain>
    </source>
</reference>
<evidence type="ECO:0000256" key="2">
    <source>
        <dbReference type="ARBA" id="ARBA00022777"/>
    </source>
</evidence>
<dbReference type="GO" id="GO:0000155">
    <property type="term" value="F:phosphorelay sensor kinase activity"/>
    <property type="evidence" value="ECO:0007669"/>
    <property type="project" value="InterPro"/>
</dbReference>
<dbReference type="Gene3D" id="1.20.5.1930">
    <property type="match status" value="1"/>
</dbReference>
<reference evidence="5" key="1">
    <citation type="journal article" date="2014" name="Int. J. Syst. Evol. Microbiol.">
        <title>Complete genome sequence of Corynebacterium casei LMG S-19264T (=DSM 44701T), isolated from a smear-ripened cheese.</title>
        <authorList>
            <consortium name="US DOE Joint Genome Institute (JGI-PGF)"/>
            <person name="Walter F."/>
            <person name="Albersmeier A."/>
            <person name="Kalinowski J."/>
            <person name="Ruckert C."/>
        </authorList>
    </citation>
    <scope>NUCLEOTIDE SEQUENCE</scope>
    <source>
        <strain evidence="5">CGMCC 1.12921</strain>
    </source>
</reference>
<dbReference type="Gene3D" id="3.30.565.10">
    <property type="entry name" value="Histidine kinase-like ATPase, C-terminal domain"/>
    <property type="match status" value="1"/>
</dbReference>
<dbReference type="Proteomes" id="UP000613582">
    <property type="component" value="Unassembled WGS sequence"/>
</dbReference>
<comment type="caution">
    <text evidence="5">The sequence shown here is derived from an EMBL/GenBank/DDBJ whole genome shotgun (WGS) entry which is preliminary data.</text>
</comment>
<dbReference type="SUPFAM" id="SSF55874">
    <property type="entry name" value="ATPase domain of HSP90 chaperone/DNA topoisomerase II/histidine kinase"/>
    <property type="match status" value="1"/>
</dbReference>
<dbReference type="CDD" id="cd16917">
    <property type="entry name" value="HATPase_UhpB-NarQ-NarX-like"/>
    <property type="match status" value="1"/>
</dbReference>
<keyword evidence="6" id="KW-1185">Reference proteome</keyword>
<dbReference type="Pfam" id="PF02518">
    <property type="entry name" value="HATPase_c"/>
    <property type="match status" value="1"/>
</dbReference>
<evidence type="ECO:0000259" key="4">
    <source>
        <dbReference type="SMART" id="SM00387"/>
    </source>
</evidence>
<evidence type="ECO:0000256" key="1">
    <source>
        <dbReference type="ARBA" id="ARBA00022679"/>
    </source>
</evidence>
<keyword evidence="2" id="KW-0418">Kinase</keyword>
<dbReference type="GO" id="GO:0046983">
    <property type="term" value="F:protein dimerization activity"/>
    <property type="evidence" value="ECO:0007669"/>
    <property type="project" value="InterPro"/>
</dbReference>
<dbReference type="InterPro" id="IPR036890">
    <property type="entry name" value="HATPase_C_sf"/>
</dbReference>
<evidence type="ECO:0000313" key="5">
    <source>
        <dbReference type="EMBL" id="GGD11435.1"/>
    </source>
</evidence>
<dbReference type="InterPro" id="IPR011712">
    <property type="entry name" value="Sig_transdc_His_kin_sub3_dim/P"/>
</dbReference>
<dbReference type="SMART" id="SM00387">
    <property type="entry name" value="HATPase_c"/>
    <property type="match status" value="1"/>
</dbReference>
<dbReference type="PANTHER" id="PTHR24421:SF62">
    <property type="entry name" value="SENSORY TRANSDUCTION HISTIDINE KINASE"/>
    <property type="match status" value="1"/>
</dbReference>
<dbReference type="AlphaFoldDB" id="A0A8J2Y6L4"/>
<dbReference type="PANTHER" id="PTHR24421">
    <property type="entry name" value="NITRATE/NITRITE SENSOR PROTEIN NARX-RELATED"/>
    <property type="match status" value="1"/>
</dbReference>
<dbReference type="InterPro" id="IPR003594">
    <property type="entry name" value="HATPase_dom"/>
</dbReference>
<dbReference type="InterPro" id="IPR050482">
    <property type="entry name" value="Sensor_HK_TwoCompSys"/>
</dbReference>
<sequence>MLTDGEGWTYSLIWLRSSYLARRVQEKYNERLLERERIARDLHDTLLQGFQGLILRMQAVANDLPSTFNARQRIEETLDSAEHTLLESRESITNLRTSVPKCDLPTALALTAGELARDFPTRFRVDVEGHRRKLHPLVRAEIEMLGREALTNAFKHAHAQKIAVEISYRPNEFRLRVIDDGVGMEQDVSSKEQIAGHFGLQGMRERAREMRASFTIHSKRGAGTEILVSCPATIAYGDQSAGIRSVIVNITRFFRP</sequence>
<dbReference type="GO" id="GO:0016020">
    <property type="term" value="C:membrane"/>
    <property type="evidence" value="ECO:0007669"/>
    <property type="project" value="InterPro"/>
</dbReference>
<evidence type="ECO:0000313" key="6">
    <source>
        <dbReference type="Proteomes" id="UP000613582"/>
    </source>
</evidence>